<proteinExistence type="inferred from homology"/>
<evidence type="ECO:0000256" key="3">
    <source>
        <dbReference type="SAM" id="SignalP"/>
    </source>
</evidence>
<accession>A0A2D0NCM7</accession>
<evidence type="ECO:0000313" key="6">
    <source>
        <dbReference type="Proteomes" id="UP000223913"/>
    </source>
</evidence>
<dbReference type="GO" id="GO:0001681">
    <property type="term" value="F:sialate O-acetylesterase activity"/>
    <property type="evidence" value="ECO:0007669"/>
    <property type="project" value="InterPro"/>
</dbReference>
<dbReference type="SUPFAM" id="SSF88713">
    <property type="entry name" value="Glycoside hydrolase/deacetylase"/>
    <property type="match status" value="1"/>
</dbReference>
<evidence type="ECO:0000256" key="1">
    <source>
        <dbReference type="ARBA" id="ARBA00007401"/>
    </source>
</evidence>
<reference evidence="5 6" key="1">
    <citation type="submission" date="2017-10" db="EMBL/GenBank/DDBJ databases">
        <title>The draft genome sequence of Lewinella nigricans NBRC 102662.</title>
        <authorList>
            <person name="Wang K."/>
        </authorList>
    </citation>
    <scope>NUCLEOTIDE SEQUENCE [LARGE SCALE GENOMIC DNA]</scope>
    <source>
        <strain evidence="5 6">NBRC 102662</strain>
    </source>
</reference>
<dbReference type="InterPro" id="IPR013783">
    <property type="entry name" value="Ig-like_fold"/>
</dbReference>
<dbReference type="PANTHER" id="PTHR22901:SF0">
    <property type="entry name" value="SIALATE O-ACETYLESTERASE"/>
    <property type="match status" value="1"/>
</dbReference>
<dbReference type="OrthoDB" id="9816001at2"/>
<dbReference type="InterPro" id="IPR036514">
    <property type="entry name" value="SGNH_hydro_sf"/>
</dbReference>
<feature type="chain" id="PRO_5013130257" description="NodB homology domain-containing protein" evidence="3">
    <location>
        <begin position="23"/>
        <end position="890"/>
    </location>
</feature>
<dbReference type="InterPro" id="IPR005181">
    <property type="entry name" value="SASA"/>
</dbReference>
<dbReference type="AlphaFoldDB" id="A0A2D0NCM7"/>
<dbReference type="EMBL" id="PDUD01000018">
    <property type="protein sequence ID" value="PHN06261.1"/>
    <property type="molecule type" value="Genomic_DNA"/>
</dbReference>
<protein>
    <recommendedName>
        <fullName evidence="4">NodB homology domain-containing protein</fullName>
    </recommendedName>
</protein>
<sequence length="890" mass="99922">MYKWKFYLLLSALCCASLNLHADIRLPRLISDGLVLQRDTPLKIWGWADPGEKIKLSFRGKNYRTTADAAGDWSVPLAAQPAGGPYEMTISGNNELQVRDILFGDVWICSGQSNMVLPMERVKENYPEEVRSANYPQIRNFFIATATNLDGPAPDLSSGSWKMAKGEDVLGFSATAYFFAKHIYDRYQVPIGLINASVGGTPIEAWIGESGLQEFPNLMSTVQQNQDQAYIDSINNLPRNRMRTSEDAGLAASPKWFEEGYKPIDWHPINVPGYFEDQGLRDFNGVVWYWKEIDIPQEMAGAEAKLFLGRIVDADFAYVNGTQVGNITYQYPPRRYTIPAGVLKAGKNTITVRVLNYGNKGGFVPDKPYFLTANGRDIDLKGTWHYRVGEVFPPVQRSGGNFSRQNQPTALFNAMIAPLQPVRVKGWLWYQGESNSGNPRPYYDLLPALIANWRKLWDQGPLPFLYVQLTNFMEVDYLPVESNWAVLRDAQLQGLQVPNTAMAVAIDIGEWNDIHPLNKQDVGVRLALGARKLAYGEQDLVHSGPLLETFRVDGDRIVLQFKANDSDLALSKGDKPAHFAIAGADRHFVWADAEITGAHEITVRKEGIEHPEFVRYAWADNPRFANLINEAGLPASPFQVSVFPGVDEIAWNGKKCAVSLTYDDALNVHLDNAIPLLDSLRLKGTFYLTASSPAGSGRIEDWRRAAADGHELGNHTLFHPCDASRPGMSWVRPEYDLSTYSLDRITRELRMTNAYLEAIDGRQDRTFAFTCGHKAVAEGTFIQEMEHEFLAARAVRHEMHPIEEVDLMDVDCYSINGQSGEELIQLVQKAEAEGTLLVFLFHGVGGEHNLNVSLEAHRTLLRYLKERESEIWVAPMRDIAKHVQHFQQAK</sequence>
<organism evidence="5 6">
    <name type="scientific">Flavilitoribacter nigricans (strain ATCC 23147 / DSM 23189 / NBRC 102662 / NCIMB 1420 / SS-2)</name>
    <name type="common">Lewinella nigricans</name>
    <dbReference type="NCBI Taxonomy" id="1122177"/>
    <lineage>
        <taxon>Bacteria</taxon>
        <taxon>Pseudomonadati</taxon>
        <taxon>Bacteroidota</taxon>
        <taxon>Saprospiria</taxon>
        <taxon>Saprospirales</taxon>
        <taxon>Lewinellaceae</taxon>
        <taxon>Flavilitoribacter</taxon>
    </lineage>
</organism>
<gene>
    <name evidence="5" type="ORF">CRP01_11840</name>
</gene>
<comment type="caution">
    <text evidence="5">The sequence shown here is derived from an EMBL/GenBank/DDBJ whole genome shotgun (WGS) entry which is preliminary data.</text>
</comment>
<feature type="domain" description="NodB homology" evidence="4">
    <location>
        <begin position="656"/>
        <end position="874"/>
    </location>
</feature>
<dbReference type="PANTHER" id="PTHR22901">
    <property type="entry name" value="SIALATE O-ACETYLESTERASE"/>
    <property type="match status" value="1"/>
</dbReference>
<dbReference type="Pfam" id="PF01522">
    <property type="entry name" value="Polysacc_deac_1"/>
    <property type="match status" value="1"/>
</dbReference>
<evidence type="ECO:0000259" key="4">
    <source>
        <dbReference type="PROSITE" id="PS51677"/>
    </source>
</evidence>
<keyword evidence="2" id="KW-0378">Hydrolase</keyword>
<evidence type="ECO:0000256" key="2">
    <source>
        <dbReference type="ARBA" id="ARBA00022801"/>
    </source>
</evidence>
<dbReference type="GO" id="GO:0016810">
    <property type="term" value="F:hydrolase activity, acting on carbon-nitrogen (but not peptide) bonds"/>
    <property type="evidence" value="ECO:0007669"/>
    <property type="project" value="InterPro"/>
</dbReference>
<dbReference type="InterPro" id="IPR011330">
    <property type="entry name" value="Glyco_hydro/deAcase_b/a-brl"/>
</dbReference>
<dbReference type="Proteomes" id="UP000223913">
    <property type="component" value="Unassembled WGS sequence"/>
</dbReference>
<comment type="similarity">
    <text evidence="1">Belongs to the glycosyl hydrolase 2 family.</text>
</comment>
<evidence type="ECO:0000313" key="5">
    <source>
        <dbReference type="EMBL" id="PHN06261.1"/>
    </source>
</evidence>
<dbReference type="GO" id="GO:0005975">
    <property type="term" value="P:carbohydrate metabolic process"/>
    <property type="evidence" value="ECO:0007669"/>
    <property type="project" value="InterPro"/>
</dbReference>
<dbReference type="Gene3D" id="3.20.20.370">
    <property type="entry name" value="Glycoside hydrolase/deacetylase"/>
    <property type="match status" value="1"/>
</dbReference>
<dbReference type="SUPFAM" id="SSF52266">
    <property type="entry name" value="SGNH hydrolase"/>
    <property type="match status" value="1"/>
</dbReference>
<dbReference type="InterPro" id="IPR006104">
    <property type="entry name" value="Glyco_hydro_2_N"/>
</dbReference>
<dbReference type="InterPro" id="IPR039329">
    <property type="entry name" value="SIAE"/>
</dbReference>
<dbReference type="InterPro" id="IPR002509">
    <property type="entry name" value="NODB_dom"/>
</dbReference>
<keyword evidence="6" id="KW-1185">Reference proteome</keyword>
<dbReference type="GO" id="GO:0004553">
    <property type="term" value="F:hydrolase activity, hydrolyzing O-glycosyl compounds"/>
    <property type="evidence" value="ECO:0007669"/>
    <property type="project" value="InterPro"/>
</dbReference>
<dbReference type="CDD" id="cd10967">
    <property type="entry name" value="CE4_GLA_like_6s"/>
    <property type="match status" value="1"/>
</dbReference>
<name>A0A2D0NCM7_FLAN2</name>
<dbReference type="SUPFAM" id="SSF49785">
    <property type="entry name" value="Galactose-binding domain-like"/>
    <property type="match status" value="1"/>
</dbReference>
<dbReference type="Gene3D" id="2.60.40.10">
    <property type="entry name" value="Immunoglobulins"/>
    <property type="match status" value="1"/>
</dbReference>
<dbReference type="Gene3D" id="2.60.120.260">
    <property type="entry name" value="Galactose-binding domain-like"/>
    <property type="match status" value="1"/>
</dbReference>
<dbReference type="Pfam" id="PF02837">
    <property type="entry name" value="Glyco_hydro_2_N"/>
    <property type="match status" value="1"/>
</dbReference>
<dbReference type="InterPro" id="IPR008979">
    <property type="entry name" value="Galactose-bd-like_sf"/>
</dbReference>
<feature type="signal peptide" evidence="3">
    <location>
        <begin position="1"/>
        <end position="22"/>
    </location>
</feature>
<keyword evidence="3" id="KW-0732">Signal</keyword>
<dbReference type="Gene3D" id="3.40.50.1110">
    <property type="entry name" value="SGNH hydrolase"/>
    <property type="match status" value="1"/>
</dbReference>
<dbReference type="RefSeq" id="WP_099150244.1">
    <property type="nucleotide sequence ID" value="NZ_PDUD01000018.1"/>
</dbReference>
<dbReference type="Pfam" id="PF03629">
    <property type="entry name" value="SASA"/>
    <property type="match status" value="2"/>
</dbReference>
<dbReference type="PROSITE" id="PS51677">
    <property type="entry name" value="NODB"/>
    <property type="match status" value="1"/>
</dbReference>